<reference evidence="3 4" key="1">
    <citation type="submission" date="2018-06" db="EMBL/GenBank/DDBJ databases">
        <title>Paenibacillus montanisoli sp. nov., isolated from mountain area soil.</title>
        <authorList>
            <person name="Wu M."/>
        </authorList>
    </citation>
    <scope>NUCLEOTIDE SEQUENCE [LARGE SCALE GENOMIC DNA]</scope>
    <source>
        <strain evidence="3 4">RA17</strain>
    </source>
</reference>
<accession>A0A328TXJ6</accession>
<protein>
    <submittedName>
        <fullName evidence="3">Anti-sigma factor</fullName>
    </submittedName>
</protein>
<evidence type="ECO:0000313" key="4">
    <source>
        <dbReference type="Proteomes" id="UP000249260"/>
    </source>
</evidence>
<proteinExistence type="predicted"/>
<dbReference type="OrthoDB" id="4990at2"/>
<comment type="caution">
    <text evidence="3">The sequence shown here is derived from an EMBL/GenBank/DDBJ whole genome shotgun (WGS) entry which is preliminary data.</text>
</comment>
<dbReference type="Proteomes" id="UP000249260">
    <property type="component" value="Unassembled WGS sequence"/>
</dbReference>
<organism evidence="3 4">
    <name type="scientific">Paenibacillus montanisoli</name>
    <dbReference type="NCBI Taxonomy" id="2081970"/>
    <lineage>
        <taxon>Bacteria</taxon>
        <taxon>Bacillati</taxon>
        <taxon>Bacillota</taxon>
        <taxon>Bacilli</taxon>
        <taxon>Bacillales</taxon>
        <taxon>Paenibacillaceae</taxon>
        <taxon>Paenibacillus</taxon>
    </lineage>
</organism>
<sequence>MKMDNKLNELKRQYREIPIPEGLDNIIDEAISKHVHRKRIRIRWIAAAAAIAILYISALNISPSFANASSKWPVIGPLAKVLTIREYKVEEPTYKAHIQVPAIADLGDKSLEQQLNNKYSAESKRLYDEFMAEMDDLKKNGGGEAGVESGYVVKTDTDRLLSIGRYVANTVGSSSTTFRYDTVDKVNHVLITLPSLFKDDRYIDLISNNIKEQMIARMKQDKNSFFWVTGNGQQESDLNFRTIEKDSNFYINTDNKLVISFDKYAVAPGSMGIVEFVIPTELIADVLVNQAYVK</sequence>
<dbReference type="AlphaFoldDB" id="A0A328TXJ6"/>
<feature type="transmembrane region" description="Helical" evidence="1">
    <location>
        <begin position="42"/>
        <end position="61"/>
    </location>
</feature>
<name>A0A328TXJ6_9BACL</name>
<dbReference type="Gene3D" id="3.90.640.20">
    <property type="entry name" value="Heat-shock cognate protein, ATPase"/>
    <property type="match status" value="1"/>
</dbReference>
<keyword evidence="1" id="KW-1133">Transmembrane helix</keyword>
<dbReference type="EMBL" id="QLUW01000003">
    <property type="protein sequence ID" value="RAP75160.1"/>
    <property type="molecule type" value="Genomic_DNA"/>
</dbReference>
<evidence type="ECO:0000313" key="3">
    <source>
        <dbReference type="EMBL" id="RAP75160.1"/>
    </source>
</evidence>
<keyword evidence="1" id="KW-0472">Membrane</keyword>
<gene>
    <name evidence="3" type="ORF">DL346_17410</name>
</gene>
<dbReference type="Gene3D" id="3.30.565.40">
    <property type="entry name" value="Fervidobacterium nodosum Rt17-B1 like"/>
    <property type="match status" value="1"/>
</dbReference>
<dbReference type="InterPro" id="IPR021729">
    <property type="entry name" value="DUF3298"/>
</dbReference>
<keyword evidence="1" id="KW-0812">Transmembrane</keyword>
<feature type="domain" description="DUF3298" evidence="2">
    <location>
        <begin position="196"/>
        <end position="280"/>
    </location>
</feature>
<dbReference type="InterPro" id="IPR037126">
    <property type="entry name" value="PdaC/RsiV-like_sf"/>
</dbReference>
<evidence type="ECO:0000256" key="1">
    <source>
        <dbReference type="SAM" id="Phobius"/>
    </source>
</evidence>
<dbReference type="Pfam" id="PF11738">
    <property type="entry name" value="DUF3298"/>
    <property type="match status" value="1"/>
</dbReference>
<evidence type="ECO:0000259" key="2">
    <source>
        <dbReference type="Pfam" id="PF11738"/>
    </source>
</evidence>
<keyword evidence="4" id="KW-1185">Reference proteome</keyword>